<protein>
    <submittedName>
        <fullName evidence="1">Uncharacterized protein</fullName>
    </submittedName>
</protein>
<dbReference type="AlphaFoldDB" id="A0A8J3QGY0"/>
<sequence length="194" mass="21839">MLVLWPDAADVLRDMIRDQGLDPNRVESPESAWRVFWAFLAIDIDGLEPNQAGLEDGFEVAWGRPSWSDGLPSLSFCRHLAVEAAWPAPTGYAPEHWKLSLDMVFRDQAAFADVGELNTQGSGVYHGRTGPAMADALREVLWEVEHLPALQALWRSTPLWSTVSFGLRGPRRRPVEKFDAKQMAAYNDWRARHG</sequence>
<dbReference type="EMBL" id="BONY01000094">
    <property type="protein sequence ID" value="GIH10411.1"/>
    <property type="molecule type" value="Genomic_DNA"/>
</dbReference>
<accession>A0A8J3QGY0</accession>
<name>A0A8J3QGY0_9ACTN</name>
<organism evidence="1 2">
    <name type="scientific">Rhizocola hellebori</name>
    <dbReference type="NCBI Taxonomy" id="1392758"/>
    <lineage>
        <taxon>Bacteria</taxon>
        <taxon>Bacillati</taxon>
        <taxon>Actinomycetota</taxon>
        <taxon>Actinomycetes</taxon>
        <taxon>Micromonosporales</taxon>
        <taxon>Micromonosporaceae</taxon>
        <taxon>Rhizocola</taxon>
    </lineage>
</organism>
<evidence type="ECO:0000313" key="1">
    <source>
        <dbReference type="EMBL" id="GIH10411.1"/>
    </source>
</evidence>
<dbReference type="Proteomes" id="UP000612899">
    <property type="component" value="Unassembled WGS sequence"/>
</dbReference>
<gene>
    <name evidence="1" type="ORF">Rhe02_84780</name>
</gene>
<reference evidence="1" key="1">
    <citation type="submission" date="2021-01" db="EMBL/GenBank/DDBJ databases">
        <title>Whole genome shotgun sequence of Rhizocola hellebori NBRC 109834.</title>
        <authorList>
            <person name="Komaki H."/>
            <person name="Tamura T."/>
        </authorList>
    </citation>
    <scope>NUCLEOTIDE SEQUENCE</scope>
    <source>
        <strain evidence="1">NBRC 109834</strain>
    </source>
</reference>
<proteinExistence type="predicted"/>
<keyword evidence="2" id="KW-1185">Reference proteome</keyword>
<comment type="caution">
    <text evidence="1">The sequence shown here is derived from an EMBL/GenBank/DDBJ whole genome shotgun (WGS) entry which is preliminary data.</text>
</comment>
<evidence type="ECO:0000313" key="2">
    <source>
        <dbReference type="Proteomes" id="UP000612899"/>
    </source>
</evidence>